<reference evidence="2 3" key="1">
    <citation type="submission" date="2022-10" db="EMBL/GenBank/DDBJ databases">
        <title>Aestuariibacter sp. AA17 isolated from Montipora capitata coral fragment.</title>
        <authorList>
            <person name="Emsley S.A."/>
            <person name="Pfannmuller K.M."/>
            <person name="Loughran R.M."/>
            <person name="Shlafstein M."/>
            <person name="Papke E."/>
            <person name="Saw J.H."/>
            <person name="Ushijima B."/>
            <person name="Videau P."/>
        </authorList>
    </citation>
    <scope>NUCLEOTIDE SEQUENCE [LARGE SCALE GENOMIC DNA]</scope>
    <source>
        <strain evidence="2 3">AA17</strain>
    </source>
</reference>
<protein>
    <submittedName>
        <fullName evidence="2">Kinase</fullName>
    </submittedName>
</protein>
<dbReference type="Proteomes" id="UP001652504">
    <property type="component" value="Unassembled WGS sequence"/>
</dbReference>
<dbReference type="Gene3D" id="3.40.50.300">
    <property type="entry name" value="P-loop containing nucleotide triphosphate hydrolases"/>
    <property type="match status" value="1"/>
</dbReference>
<dbReference type="Pfam" id="PF00485">
    <property type="entry name" value="PRK"/>
    <property type="match status" value="1"/>
</dbReference>
<organism evidence="2 3">
    <name type="scientific">Fluctibacter corallii</name>
    <dbReference type="NCBI Taxonomy" id="2984329"/>
    <lineage>
        <taxon>Bacteria</taxon>
        <taxon>Pseudomonadati</taxon>
        <taxon>Pseudomonadota</taxon>
        <taxon>Gammaproteobacteria</taxon>
        <taxon>Alteromonadales</taxon>
        <taxon>Alteromonadaceae</taxon>
        <taxon>Fluctibacter</taxon>
    </lineage>
</organism>
<gene>
    <name evidence="2" type="ORF">OE749_14650</name>
</gene>
<dbReference type="EMBL" id="JAOWKX010000008">
    <property type="protein sequence ID" value="MCV2885929.1"/>
    <property type="molecule type" value="Genomic_DNA"/>
</dbReference>
<accession>A0ABT3AB71</accession>
<dbReference type="InterPro" id="IPR027417">
    <property type="entry name" value="P-loop_NTPase"/>
</dbReference>
<evidence type="ECO:0000313" key="3">
    <source>
        <dbReference type="Proteomes" id="UP001652504"/>
    </source>
</evidence>
<comment type="caution">
    <text evidence="2">The sequence shown here is derived from an EMBL/GenBank/DDBJ whole genome shotgun (WGS) entry which is preliminary data.</text>
</comment>
<keyword evidence="3" id="KW-1185">Reference proteome</keyword>
<feature type="domain" description="Phosphoribulokinase/uridine kinase" evidence="1">
    <location>
        <begin position="43"/>
        <end position="156"/>
    </location>
</feature>
<dbReference type="RefSeq" id="WP_263713221.1">
    <property type="nucleotide sequence ID" value="NZ_JAOWKX010000008.1"/>
</dbReference>
<evidence type="ECO:0000259" key="1">
    <source>
        <dbReference type="Pfam" id="PF00485"/>
    </source>
</evidence>
<name>A0ABT3AB71_9ALTE</name>
<dbReference type="PANTHER" id="PTHR10285">
    <property type="entry name" value="URIDINE KINASE"/>
    <property type="match status" value="1"/>
</dbReference>
<keyword evidence="2" id="KW-0808">Transferase</keyword>
<keyword evidence="2" id="KW-0418">Kinase</keyword>
<sequence>MIDAFIKQNGLSTRFADLAQHWYIPLAEQILMHSHGANTPYFVGINGCQGSGKTTLTRFLNTYFKEQGQRVATLSLDDFYLSAREREHVANQQHALFQTRGVPGTHNWQCIHDVLQSLQAGQEITAPTFNKAQDNPFPVQHWQHIGSTVDIVLFEGWCWGVPPQSKEALIEPVNLLERTQDPDAIWRKRVNTYLQNHYQPLYTHMNAWLALIPPSFENVYSWRLQQEHTLRAEYESEHLKAPSGIMSDEHVHHFIQFFQRLTEHAISTMPERSDWVLYLDEFRNVTHAKGL</sequence>
<dbReference type="InterPro" id="IPR006083">
    <property type="entry name" value="PRK/URK"/>
</dbReference>
<proteinExistence type="predicted"/>
<evidence type="ECO:0000313" key="2">
    <source>
        <dbReference type="EMBL" id="MCV2885929.1"/>
    </source>
</evidence>
<dbReference type="SUPFAM" id="SSF52540">
    <property type="entry name" value="P-loop containing nucleoside triphosphate hydrolases"/>
    <property type="match status" value="1"/>
</dbReference>
<dbReference type="GO" id="GO:0016301">
    <property type="term" value="F:kinase activity"/>
    <property type="evidence" value="ECO:0007669"/>
    <property type="project" value="UniProtKB-KW"/>
</dbReference>